<feature type="domain" description="Myb-like" evidence="7">
    <location>
        <begin position="62"/>
        <end position="112"/>
    </location>
</feature>
<accession>A0AAV3QVE8</accession>
<dbReference type="AlphaFoldDB" id="A0AAV3QVE8"/>
<dbReference type="PANTHER" id="PTHR47994">
    <property type="entry name" value="F14D16.11-RELATED"/>
    <property type="match status" value="1"/>
</dbReference>
<dbReference type="InterPro" id="IPR001005">
    <property type="entry name" value="SANT/Myb"/>
</dbReference>
<evidence type="ECO:0000256" key="3">
    <source>
        <dbReference type="ARBA" id="ARBA00023015"/>
    </source>
</evidence>
<feature type="domain" description="HTH myb-type" evidence="8">
    <location>
        <begin position="62"/>
        <end position="116"/>
    </location>
</feature>
<dbReference type="FunFam" id="1.10.10.60:FF:000394">
    <property type="entry name" value="MYB transcription factor"/>
    <property type="match status" value="1"/>
</dbReference>
<evidence type="ECO:0000256" key="5">
    <source>
        <dbReference type="ARBA" id="ARBA00023163"/>
    </source>
</evidence>
<sequence>MGKSPCCSGVGLKRGPWTQEEDKKLLAYIQENGHGSWRTLPQKAGLKRCGKSCRLRWINYLRPDIKRGEFTAYEEQRIIQLHALLGNRWSVIAAHLPNRTDNEIKNYWNTHIKKRLTKMGIDPITHKKTHNLSSSNEGMMNLSVIHHIAQWESTRLEAEARLAQHPKNLSAPHNKNSNENVANEDSFMMKPSFDILKAWQSGYGNTNNGAAQPYTLSFLESAVSMLAMRESFKTTATWSTGHAYDNVKNVDNIWSSQNDIVLQEDNKVLISEDGIGDVLLPGNVRELNIGEENYWGDFSFSNNNNPETLYSVVF</sequence>
<comment type="subcellular location">
    <subcellularLocation>
        <location evidence="1">Nucleus</location>
    </subcellularLocation>
</comment>
<dbReference type="InterPro" id="IPR009057">
    <property type="entry name" value="Homeodomain-like_sf"/>
</dbReference>
<dbReference type="FunFam" id="1.10.10.60:FF:000121">
    <property type="entry name" value="Myb transcription factor"/>
    <property type="match status" value="1"/>
</dbReference>
<evidence type="ECO:0000256" key="6">
    <source>
        <dbReference type="ARBA" id="ARBA00023242"/>
    </source>
</evidence>
<proteinExistence type="predicted"/>
<gene>
    <name evidence="9" type="ORF">LIER_40342</name>
</gene>
<dbReference type="Gene3D" id="1.10.10.60">
    <property type="entry name" value="Homeodomain-like"/>
    <property type="match status" value="2"/>
</dbReference>
<dbReference type="PROSITE" id="PS51294">
    <property type="entry name" value="HTH_MYB"/>
    <property type="match status" value="2"/>
</dbReference>
<evidence type="ECO:0000259" key="7">
    <source>
        <dbReference type="PROSITE" id="PS50090"/>
    </source>
</evidence>
<keyword evidence="9" id="KW-0371">Homeobox</keyword>
<keyword evidence="2" id="KW-0677">Repeat</keyword>
<protein>
    <submittedName>
        <fullName evidence="9">Homeodomain transcription factor</fullName>
    </submittedName>
</protein>
<dbReference type="GO" id="GO:0000976">
    <property type="term" value="F:transcription cis-regulatory region binding"/>
    <property type="evidence" value="ECO:0007669"/>
    <property type="project" value="UniProtKB-ARBA"/>
</dbReference>
<keyword evidence="6" id="KW-0539">Nucleus</keyword>
<name>A0AAV3QVE8_LITER</name>
<feature type="domain" description="Myb-like" evidence="7">
    <location>
        <begin position="9"/>
        <end position="61"/>
    </location>
</feature>
<dbReference type="PROSITE" id="PS50090">
    <property type="entry name" value="MYB_LIKE"/>
    <property type="match status" value="2"/>
</dbReference>
<keyword evidence="3" id="KW-0805">Transcription regulation</keyword>
<evidence type="ECO:0000313" key="10">
    <source>
        <dbReference type="Proteomes" id="UP001454036"/>
    </source>
</evidence>
<dbReference type="CDD" id="cd00167">
    <property type="entry name" value="SANT"/>
    <property type="match status" value="2"/>
</dbReference>
<keyword evidence="10" id="KW-1185">Reference proteome</keyword>
<dbReference type="InterPro" id="IPR017930">
    <property type="entry name" value="Myb_dom"/>
</dbReference>
<keyword evidence="5" id="KW-0804">Transcription</keyword>
<dbReference type="SUPFAM" id="SSF46689">
    <property type="entry name" value="Homeodomain-like"/>
    <property type="match status" value="1"/>
</dbReference>
<evidence type="ECO:0000313" key="9">
    <source>
        <dbReference type="EMBL" id="GAA0167261.1"/>
    </source>
</evidence>
<organism evidence="9 10">
    <name type="scientific">Lithospermum erythrorhizon</name>
    <name type="common">Purple gromwell</name>
    <name type="synonym">Lithospermum officinale var. erythrorhizon</name>
    <dbReference type="NCBI Taxonomy" id="34254"/>
    <lineage>
        <taxon>Eukaryota</taxon>
        <taxon>Viridiplantae</taxon>
        <taxon>Streptophyta</taxon>
        <taxon>Embryophyta</taxon>
        <taxon>Tracheophyta</taxon>
        <taxon>Spermatophyta</taxon>
        <taxon>Magnoliopsida</taxon>
        <taxon>eudicotyledons</taxon>
        <taxon>Gunneridae</taxon>
        <taxon>Pentapetalae</taxon>
        <taxon>asterids</taxon>
        <taxon>lamiids</taxon>
        <taxon>Boraginales</taxon>
        <taxon>Boraginaceae</taxon>
        <taxon>Boraginoideae</taxon>
        <taxon>Lithospermeae</taxon>
        <taxon>Lithospermum</taxon>
    </lineage>
</organism>
<evidence type="ECO:0000256" key="1">
    <source>
        <dbReference type="ARBA" id="ARBA00004123"/>
    </source>
</evidence>
<dbReference type="Pfam" id="PF00249">
    <property type="entry name" value="Myb_DNA-binding"/>
    <property type="match status" value="2"/>
</dbReference>
<feature type="domain" description="HTH myb-type" evidence="8">
    <location>
        <begin position="9"/>
        <end position="61"/>
    </location>
</feature>
<evidence type="ECO:0000256" key="2">
    <source>
        <dbReference type="ARBA" id="ARBA00022737"/>
    </source>
</evidence>
<keyword evidence="4 9" id="KW-0238">DNA-binding</keyword>
<reference evidence="9 10" key="1">
    <citation type="submission" date="2024-01" db="EMBL/GenBank/DDBJ databases">
        <title>The complete chloroplast genome sequence of Lithospermum erythrorhizon: insights into the phylogenetic relationship among Boraginaceae species and the maternal lineages of purple gromwells.</title>
        <authorList>
            <person name="Okada T."/>
            <person name="Watanabe K."/>
        </authorList>
    </citation>
    <scope>NUCLEOTIDE SEQUENCE [LARGE SCALE GENOMIC DNA]</scope>
</reference>
<dbReference type="PANTHER" id="PTHR47994:SF5">
    <property type="entry name" value="F14D16.11-RELATED"/>
    <property type="match status" value="1"/>
</dbReference>
<dbReference type="GO" id="GO:0005634">
    <property type="term" value="C:nucleus"/>
    <property type="evidence" value="ECO:0007669"/>
    <property type="project" value="UniProtKB-SubCell"/>
</dbReference>
<dbReference type="InterPro" id="IPR015495">
    <property type="entry name" value="Myb_TF_plants"/>
</dbReference>
<dbReference type="EMBL" id="BAABME010023074">
    <property type="protein sequence ID" value="GAA0167261.1"/>
    <property type="molecule type" value="Genomic_DNA"/>
</dbReference>
<comment type="caution">
    <text evidence="9">The sequence shown here is derived from an EMBL/GenBank/DDBJ whole genome shotgun (WGS) entry which is preliminary data.</text>
</comment>
<evidence type="ECO:0000256" key="4">
    <source>
        <dbReference type="ARBA" id="ARBA00023125"/>
    </source>
</evidence>
<dbReference type="SMART" id="SM00717">
    <property type="entry name" value="SANT"/>
    <property type="match status" value="2"/>
</dbReference>
<evidence type="ECO:0000259" key="8">
    <source>
        <dbReference type="PROSITE" id="PS51294"/>
    </source>
</evidence>
<dbReference type="Proteomes" id="UP001454036">
    <property type="component" value="Unassembled WGS sequence"/>
</dbReference>